<feature type="region of interest" description="Disordered" evidence="1">
    <location>
        <begin position="37"/>
        <end position="89"/>
    </location>
</feature>
<feature type="compositionally biased region" description="Polar residues" evidence="1">
    <location>
        <begin position="61"/>
        <end position="74"/>
    </location>
</feature>
<evidence type="ECO:0000256" key="1">
    <source>
        <dbReference type="SAM" id="MobiDB-lite"/>
    </source>
</evidence>
<gene>
    <name evidence="3" type="primary">LOC104239358</name>
</gene>
<dbReference type="OrthoDB" id="1243050at2759"/>
<protein>
    <submittedName>
        <fullName evidence="3">Uncharacterized protein LOC104239358</fullName>
    </submittedName>
</protein>
<evidence type="ECO:0000313" key="3">
    <source>
        <dbReference type="RefSeq" id="XP_009792282.1"/>
    </source>
</evidence>
<proteinExistence type="predicted"/>
<dbReference type="RefSeq" id="XP_009792282.1">
    <property type="nucleotide sequence ID" value="XM_009793980.1"/>
</dbReference>
<reference evidence="2" key="1">
    <citation type="journal article" date="2013" name="Genome Biol.">
        <title>Reference genomes and transcriptomes of Nicotiana sylvestris and Nicotiana tomentosiformis.</title>
        <authorList>
            <person name="Sierro N."/>
            <person name="Battey J.N."/>
            <person name="Ouadi S."/>
            <person name="Bovet L."/>
            <person name="Goepfert S."/>
            <person name="Bakaher N."/>
            <person name="Peitsch M.C."/>
            <person name="Ivanov N.V."/>
        </authorList>
    </citation>
    <scope>NUCLEOTIDE SEQUENCE [LARGE SCALE GENOMIC DNA]</scope>
</reference>
<dbReference type="AlphaFoldDB" id="A0A1U7XJP6"/>
<evidence type="ECO:0000313" key="2">
    <source>
        <dbReference type="Proteomes" id="UP000189701"/>
    </source>
</evidence>
<name>A0A1U7XJP6_NICSY</name>
<sequence length="406" mass="44788">MDSTRNDCKPVAVLPEDNASLLSEVLPSAEVIENVPLPDADIGAGGPSAEVLGTMRRDEPSSSQPADVPISSTGERGKGLAEDGCETGSNLDPNEVRILSEGFTCFEVRLEGSSRTIVVPMDRDLLLNTEGVVPSLGPIFSDVEGRTLETLDGVALSMGIADLTLRTIILEIETARRKERRKAIFKKMERKYHEYRSKHREICMQFGGSGNFQALQDELKEKYDELVKVIGKCSVLEGALRDKEEELKVIKGVEAQCVDLQAQVISLRAELEKSLFKVDALGGELAGRTVDLEKSESDRLATLRQVEALEAVIRVLHIERVSDLETARFREEQLDERIGELEKEASKWIHAEAQLDIFRDLMTAGKEPEANFEDARTKACKARITCVYDPATTQVGDGEEDVDGIE</sequence>
<organism evidence="2 3">
    <name type="scientific">Nicotiana sylvestris</name>
    <name type="common">Wood tobacco</name>
    <name type="synonym">South American tobacco</name>
    <dbReference type="NCBI Taxonomy" id="4096"/>
    <lineage>
        <taxon>Eukaryota</taxon>
        <taxon>Viridiplantae</taxon>
        <taxon>Streptophyta</taxon>
        <taxon>Embryophyta</taxon>
        <taxon>Tracheophyta</taxon>
        <taxon>Spermatophyta</taxon>
        <taxon>Magnoliopsida</taxon>
        <taxon>eudicotyledons</taxon>
        <taxon>Gunneridae</taxon>
        <taxon>Pentapetalae</taxon>
        <taxon>asterids</taxon>
        <taxon>lamiids</taxon>
        <taxon>Solanales</taxon>
        <taxon>Solanaceae</taxon>
        <taxon>Nicotianoideae</taxon>
        <taxon>Nicotianeae</taxon>
        <taxon>Nicotiana</taxon>
    </lineage>
</organism>
<reference evidence="3" key="2">
    <citation type="submission" date="2025-08" db="UniProtKB">
        <authorList>
            <consortium name="RefSeq"/>
        </authorList>
    </citation>
    <scope>IDENTIFICATION</scope>
    <source>
        <tissue evidence="3">Leaf</tissue>
    </source>
</reference>
<dbReference type="Proteomes" id="UP000189701">
    <property type="component" value="Unplaced"/>
</dbReference>
<dbReference type="KEGG" id="nsy:104239358"/>
<dbReference type="GeneID" id="104239358"/>
<accession>A0A1U7XJP6</accession>
<keyword evidence="2" id="KW-1185">Reference proteome</keyword>